<dbReference type="GO" id="GO:0005783">
    <property type="term" value="C:endoplasmic reticulum"/>
    <property type="evidence" value="ECO:0007669"/>
    <property type="project" value="TreeGrafter"/>
</dbReference>
<dbReference type="PANTHER" id="PTHR44169">
    <property type="entry name" value="NADPH-DEPENDENT 1-ACYLDIHYDROXYACETONE PHOSPHATE REDUCTASE"/>
    <property type="match status" value="1"/>
</dbReference>
<dbReference type="GO" id="GO:0000140">
    <property type="term" value="F:acylglycerone-phosphate reductase (NADP+) activity"/>
    <property type="evidence" value="ECO:0007669"/>
    <property type="project" value="TreeGrafter"/>
</dbReference>
<dbReference type="Proteomes" id="UP001197093">
    <property type="component" value="Unassembled WGS sequence"/>
</dbReference>
<dbReference type="AlphaFoldDB" id="A0AAD4F8W4"/>
<dbReference type="SUPFAM" id="SSF51735">
    <property type="entry name" value="NAD(P)-binding Rossmann-fold domains"/>
    <property type="match status" value="1"/>
</dbReference>
<dbReference type="PROSITE" id="PS00061">
    <property type="entry name" value="ADH_SHORT"/>
    <property type="match status" value="1"/>
</dbReference>
<evidence type="ECO:0000256" key="1">
    <source>
        <dbReference type="ARBA" id="ARBA00006484"/>
    </source>
</evidence>
<organism evidence="5 6">
    <name type="scientific">Staphylotrichum longicolle</name>
    <dbReference type="NCBI Taxonomy" id="669026"/>
    <lineage>
        <taxon>Eukaryota</taxon>
        <taxon>Fungi</taxon>
        <taxon>Dikarya</taxon>
        <taxon>Ascomycota</taxon>
        <taxon>Pezizomycotina</taxon>
        <taxon>Sordariomycetes</taxon>
        <taxon>Sordariomycetidae</taxon>
        <taxon>Sordariales</taxon>
        <taxon>Chaetomiaceae</taxon>
        <taxon>Staphylotrichum</taxon>
    </lineage>
</organism>
<dbReference type="GO" id="GO:0019433">
    <property type="term" value="P:triglyceride catabolic process"/>
    <property type="evidence" value="ECO:0007669"/>
    <property type="project" value="TreeGrafter"/>
</dbReference>
<evidence type="ECO:0000313" key="6">
    <source>
        <dbReference type="Proteomes" id="UP001197093"/>
    </source>
</evidence>
<comment type="caution">
    <text evidence="5">The sequence shown here is derived from an EMBL/GenBank/DDBJ whole genome shotgun (WGS) entry which is preliminary data.</text>
</comment>
<evidence type="ECO:0000313" key="5">
    <source>
        <dbReference type="EMBL" id="KAG7293977.1"/>
    </source>
</evidence>
<dbReference type="GO" id="GO:0006654">
    <property type="term" value="P:phosphatidic acid biosynthetic process"/>
    <property type="evidence" value="ECO:0007669"/>
    <property type="project" value="TreeGrafter"/>
</dbReference>
<dbReference type="EMBL" id="JAHCVI010000001">
    <property type="protein sequence ID" value="KAG7293977.1"/>
    <property type="molecule type" value="Genomic_DNA"/>
</dbReference>
<keyword evidence="2" id="KW-0521">NADP</keyword>
<dbReference type="InterPro" id="IPR020904">
    <property type="entry name" value="Sc_DH/Rdtase_CS"/>
</dbReference>
<reference evidence="5" key="1">
    <citation type="submission" date="2023-02" db="EMBL/GenBank/DDBJ databases">
        <authorList>
            <person name="Palmer J.M."/>
        </authorList>
    </citation>
    <scope>NUCLEOTIDE SEQUENCE</scope>
    <source>
        <strain evidence="5">FW57</strain>
    </source>
</reference>
<dbReference type="InterPro" id="IPR036291">
    <property type="entry name" value="NAD(P)-bd_dom_sf"/>
</dbReference>
<gene>
    <name evidence="5" type="ORF">NEMBOFW57_004038</name>
</gene>
<keyword evidence="6" id="KW-1185">Reference proteome</keyword>
<sequence length="333" mass="36291">MSPPAQATVAVVTGCSSGIGKSLALAFAARGITVVATARRVESLERLTAEHDNIIPMPLELGDLGSLEQFRDAVAEKTGGRVDILVNNAGTHYASTAMDLEIVKAEKLFAVNVFAVMRLCQLFLPLLHKSARGRIVQIGSVTRDVPVTWQCVYNASKAALKIVTGFVRSNILHHGLHASEDSPYLRIKPEIERIKYEGNRNGMHAEEYAASVVDKLLRKRTGDEIWEGRLSWKLGFLVNFFPLWFLPEDGAGLHVKPARLVGRPAHSDGAASSALDGGVNGCSTEKSVRQNEDEVWEPASDFFAGTQEKGVARDFLSTRLASSVDTEWLVDII</sequence>
<protein>
    <submittedName>
        <fullName evidence="5">Uncharacterized protein</fullName>
    </submittedName>
</protein>
<evidence type="ECO:0000256" key="4">
    <source>
        <dbReference type="RuleBase" id="RU000363"/>
    </source>
</evidence>
<comment type="similarity">
    <text evidence="1 4">Belongs to the short-chain dehydrogenases/reductases (SDR) family.</text>
</comment>
<name>A0AAD4F8W4_9PEZI</name>
<dbReference type="PRINTS" id="PR00081">
    <property type="entry name" value="GDHRDH"/>
</dbReference>
<evidence type="ECO:0000256" key="2">
    <source>
        <dbReference type="ARBA" id="ARBA00022857"/>
    </source>
</evidence>
<dbReference type="GO" id="GO:0005811">
    <property type="term" value="C:lipid droplet"/>
    <property type="evidence" value="ECO:0007669"/>
    <property type="project" value="TreeGrafter"/>
</dbReference>
<dbReference type="Gene3D" id="3.40.50.720">
    <property type="entry name" value="NAD(P)-binding Rossmann-like Domain"/>
    <property type="match status" value="1"/>
</dbReference>
<dbReference type="GO" id="GO:0004806">
    <property type="term" value="F:triacylglycerol lipase activity"/>
    <property type="evidence" value="ECO:0007669"/>
    <property type="project" value="TreeGrafter"/>
</dbReference>
<proteinExistence type="inferred from homology"/>
<dbReference type="Pfam" id="PF00106">
    <property type="entry name" value="adh_short"/>
    <property type="match status" value="1"/>
</dbReference>
<dbReference type="PRINTS" id="PR00080">
    <property type="entry name" value="SDRFAMILY"/>
</dbReference>
<evidence type="ECO:0000256" key="3">
    <source>
        <dbReference type="ARBA" id="ARBA00023002"/>
    </source>
</evidence>
<keyword evidence="3" id="KW-0560">Oxidoreductase</keyword>
<dbReference type="PANTHER" id="PTHR44169:SF15">
    <property type="entry name" value="CHAIN DEHYDROGENASE_REDUCTASE (AYR1), PUTATIVE (AFU_ORTHOLOGUE AFUA_4G04530)-RELATED"/>
    <property type="match status" value="1"/>
</dbReference>
<dbReference type="InterPro" id="IPR002347">
    <property type="entry name" value="SDR_fam"/>
</dbReference>
<accession>A0AAD4F8W4</accession>